<dbReference type="EMBL" id="JAAGRN010000006">
    <property type="protein sequence ID" value="NDY83518.1"/>
    <property type="molecule type" value="Genomic_DNA"/>
</dbReference>
<evidence type="ECO:0000313" key="2">
    <source>
        <dbReference type="EMBL" id="NDY83518.1"/>
    </source>
</evidence>
<reference evidence="2" key="1">
    <citation type="submission" date="2020-02" db="EMBL/GenBank/DDBJ databases">
        <authorList>
            <person name="Chen W.-M."/>
        </authorList>
    </citation>
    <scope>NUCLEOTIDE SEQUENCE</scope>
    <source>
        <strain evidence="2">NBD-18</strain>
    </source>
</reference>
<dbReference type="Gene3D" id="3.40.50.1010">
    <property type="entry name" value="5'-nuclease"/>
    <property type="match status" value="1"/>
</dbReference>
<protein>
    <submittedName>
        <fullName evidence="2">NYN domain-containing protein</fullName>
    </submittedName>
</protein>
<dbReference type="InterPro" id="IPR021139">
    <property type="entry name" value="NYN"/>
</dbReference>
<proteinExistence type="predicted"/>
<organism evidence="2">
    <name type="scientific">Sheuella amnicola</name>
    <dbReference type="NCBI Taxonomy" id="2707330"/>
    <lineage>
        <taxon>Bacteria</taxon>
        <taxon>Pseudomonadati</taxon>
        <taxon>Pseudomonadota</taxon>
        <taxon>Betaproteobacteria</taxon>
        <taxon>Burkholderiales</taxon>
        <taxon>Alcaligenaceae</taxon>
        <taxon>Sheuella</taxon>
    </lineage>
</organism>
<dbReference type="RefSeq" id="WP_163654808.1">
    <property type="nucleotide sequence ID" value="NZ_JAAGRN010000006.1"/>
</dbReference>
<accession>A0A6B2R0H5</accession>
<name>A0A6B2R0H5_9BURK</name>
<gene>
    <name evidence="2" type="ORF">G3I67_09765</name>
</gene>
<feature type="domain" description="NYN" evidence="1">
    <location>
        <begin position="3"/>
        <end position="159"/>
    </location>
</feature>
<dbReference type="AlphaFoldDB" id="A0A6B2R0H5"/>
<sequence>MNRIAVLLDAGYFRVQVGNLIEGEYTARSKVQIDYPALRNRMIQEIERQIPASHLLRVYWYDGPGQNGKTKEHEAIDQLDDFKLRLGTRNGTGQQKGVDGLIIADLISLTQQRAITHAVLLSGDSDIAPGVIAAQGMGLRVHLLSIGSSKATSPILAAEVDLKRAWSASDVQTFAKLSTTSTPKTSEFSGQTVTTGQGAIVKTPPVDLIPSETGKSSRITADDLARDAMTKIKSGPNANQLLALNKTTKRIPKEIDTELLTSARGHYNRSLTESEKTDLRRAFRAQLPAL</sequence>
<dbReference type="GO" id="GO:0004540">
    <property type="term" value="F:RNA nuclease activity"/>
    <property type="evidence" value="ECO:0007669"/>
    <property type="project" value="InterPro"/>
</dbReference>
<comment type="caution">
    <text evidence="2">The sequence shown here is derived from an EMBL/GenBank/DDBJ whole genome shotgun (WGS) entry which is preliminary data.</text>
</comment>
<dbReference type="Pfam" id="PF01936">
    <property type="entry name" value="NYN"/>
    <property type="match status" value="1"/>
</dbReference>
<evidence type="ECO:0000259" key="1">
    <source>
        <dbReference type="Pfam" id="PF01936"/>
    </source>
</evidence>